<sequence>MLGIILGIVSIGLGLKGFTPSGLPLTRKKNITGVTAIVIGVFCCLLGAFLILEGAFGIFVVANSFNR</sequence>
<comment type="caution">
    <text evidence="2">The sequence shown here is derived from an EMBL/GenBank/DDBJ whole genome shotgun (WGS) entry which is preliminary data.</text>
</comment>
<gene>
    <name evidence="2" type="ORF">DSM3645_09272</name>
</gene>
<organism evidence="2 3">
    <name type="scientific">Blastopirellula marina DSM 3645</name>
    <dbReference type="NCBI Taxonomy" id="314230"/>
    <lineage>
        <taxon>Bacteria</taxon>
        <taxon>Pseudomonadati</taxon>
        <taxon>Planctomycetota</taxon>
        <taxon>Planctomycetia</taxon>
        <taxon>Pirellulales</taxon>
        <taxon>Pirellulaceae</taxon>
        <taxon>Blastopirellula</taxon>
    </lineage>
</organism>
<feature type="transmembrane region" description="Helical" evidence="1">
    <location>
        <begin position="33"/>
        <end position="62"/>
    </location>
</feature>
<dbReference type="STRING" id="314230.DSM3645_09272"/>
<evidence type="ECO:0000313" key="3">
    <source>
        <dbReference type="Proteomes" id="UP000004358"/>
    </source>
</evidence>
<dbReference type="EMBL" id="AANZ01000001">
    <property type="protein sequence ID" value="EAQ82578.1"/>
    <property type="molecule type" value="Genomic_DNA"/>
</dbReference>
<dbReference type="AlphaFoldDB" id="A3ZLE5"/>
<reference evidence="2 3" key="1">
    <citation type="submission" date="2006-02" db="EMBL/GenBank/DDBJ databases">
        <authorList>
            <person name="Amann R."/>
            <person name="Ferriera S."/>
            <person name="Johnson J."/>
            <person name="Kravitz S."/>
            <person name="Halpern A."/>
            <person name="Remington K."/>
            <person name="Beeson K."/>
            <person name="Tran B."/>
            <person name="Rogers Y.-H."/>
            <person name="Friedman R."/>
            <person name="Venter J.C."/>
        </authorList>
    </citation>
    <scope>NUCLEOTIDE SEQUENCE [LARGE SCALE GENOMIC DNA]</scope>
    <source>
        <strain evidence="2 3">DSM 3645</strain>
    </source>
</reference>
<protein>
    <submittedName>
        <fullName evidence="2">Uncharacterized protein</fullName>
    </submittedName>
</protein>
<dbReference type="RefSeq" id="WP_002655448.1">
    <property type="nucleotide sequence ID" value="NZ_CH672377.1"/>
</dbReference>
<keyword evidence="1" id="KW-1133">Transmembrane helix</keyword>
<dbReference type="OrthoDB" id="301345at2"/>
<evidence type="ECO:0000313" key="2">
    <source>
        <dbReference type="EMBL" id="EAQ82578.1"/>
    </source>
</evidence>
<proteinExistence type="predicted"/>
<keyword evidence="1" id="KW-0472">Membrane</keyword>
<accession>A3ZLE5</accession>
<keyword evidence="1" id="KW-0812">Transmembrane</keyword>
<evidence type="ECO:0000256" key="1">
    <source>
        <dbReference type="SAM" id="Phobius"/>
    </source>
</evidence>
<dbReference type="Proteomes" id="UP000004358">
    <property type="component" value="Unassembled WGS sequence"/>
</dbReference>
<name>A3ZLE5_9BACT</name>
<dbReference type="HOGENOM" id="CLU_2803881_0_0_0"/>